<comment type="caution">
    <text evidence="2">The sequence shown here is derived from an EMBL/GenBank/DDBJ whole genome shotgun (WGS) entry which is preliminary data.</text>
</comment>
<dbReference type="RefSeq" id="WP_246458775.1">
    <property type="nucleotide sequence ID" value="NZ_JACHMG010000001.1"/>
</dbReference>
<keyword evidence="3" id="KW-1185">Reference proteome</keyword>
<protein>
    <submittedName>
        <fullName evidence="2">Uncharacterized protein</fullName>
    </submittedName>
</protein>
<dbReference type="Proteomes" id="UP000581769">
    <property type="component" value="Unassembled WGS sequence"/>
</dbReference>
<dbReference type="EMBL" id="JACHMG010000001">
    <property type="protein sequence ID" value="MBB4683576.1"/>
    <property type="molecule type" value="Genomic_DNA"/>
</dbReference>
<name>A0A840IML2_9PSEU</name>
<dbReference type="AlphaFoldDB" id="A0A840IML2"/>
<gene>
    <name evidence="2" type="ORF">BJY18_001061</name>
</gene>
<evidence type="ECO:0000313" key="2">
    <source>
        <dbReference type="EMBL" id="MBB4683576.1"/>
    </source>
</evidence>
<feature type="compositionally biased region" description="Polar residues" evidence="1">
    <location>
        <begin position="14"/>
        <end position="27"/>
    </location>
</feature>
<accession>A0A840IML2</accession>
<sequence>MSPPRARRPGGSVSGTFTRTLISSSPKTVRHVGPESTAPPSTGAATGTLPMICDSGAKYRGISGQARDR</sequence>
<reference evidence="2 3" key="1">
    <citation type="submission" date="2020-08" db="EMBL/GenBank/DDBJ databases">
        <title>Sequencing the genomes of 1000 actinobacteria strains.</title>
        <authorList>
            <person name="Klenk H.-P."/>
        </authorList>
    </citation>
    <scope>NUCLEOTIDE SEQUENCE [LARGE SCALE GENOMIC DNA]</scope>
    <source>
        <strain evidence="2 3">DSM 45859</strain>
    </source>
</reference>
<evidence type="ECO:0000313" key="3">
    <source>
        <dbReference type="Proteomes" id="UP000581769"/>
    </source>
</evidence>
<proteinExistence type="predicted"/>
<feature type="region of interest" description="Disordered" evidence="1">
    <location>
        <begin position="1"/>
        <end position="69"/>
    </location>
</feature>
<organism evidence="2 3">
    <name type="scientific">Amycolatopsis jiangsuensis</name>
    <dbReference type="NCBI Taxonomy" id="1181879"/>
    <lineage>
        <taxon>Bacteria</taxon>
        <taxon>Bacillati</taxon>
        <taxon>Actinomycetota</taxon>
        <taxon>Actinomycetes</taxon>
        <taxon>Pseudonocardiales</taxon>
        <taxon>Pseudonocardiaceae</taxon>
        <taxon>Amycolatopsis</taxon>
    </lineage>
</organism>
<feature type="compositionally biased region" description="Low complexity" evidence="1">
    <location>
        <begin position="36"/>
        <end position="48"/>
    </location>
</feature>
<evidence type="ECO:0000256" key="1">
    <source>
        <dbReference type="SAM" id="MobiDB-lite"/>
    </source>
</evidence>